<dbReference type="SUPFAM" id="SSF160631">
    <property type="entry name" value="SMI1/KNR4-like"/>
    <property type="match status" value="1"/>
</dbReference>
<dbReference type="Proteomes" id="UP001257948">
    <property type="component" value="Unassembled WGS sequence"/>
</dbReference>
<reference evidence="2" key="1">
    <citation type="submission" date="2023-07" db="EMBL/GenBank/DDBJ databases">
        <title>Draft genome sequence of the endophytic actinobacterium Streptomyces justiciae WPN32, a potential antibiotic producer.</title>
        <authorList>
            <person name="Yasawong M."/>
            <person name="Pana W."/>
            <person name="Ganta P."/>
            <person name="Santapan N."/>
            <person name="Songngamsuk T."/>
            <person name="Phatcharaharikarn M."/>
            <person name="Kerdtoob S."/>
            <person name="Nantapong N."/>
        </authorList>
    </citation>
    <scope>NUCLEOTIDE SEQUENCE [LARGE SCALE GENOMIC DNA]</scope>
    <source>
        <strain evidence="2">WPN32</strain>
    </source>
</reference>
<proteinExistence type="predicted"/>
<name>A0ABU3LZD5_9ACTN</name>
<comment type="caution">
    <text evidence="1">The sequence shown here is derived from an EMBL/GenBank/DDBJ whole genome shotgun (WGS) entry which is preliminary data.</text>
</comment>
<dbReference type="EMBL" id="JAVTLL010000019">
    <property type="protein sequence ID" value="MDT7844478.1"/>
    <property type="molecule type" value="Genomic_DNA"/>
</dbReference>
<sequence length="182" mass="19644">MNIERAVPEELAALREAFAVDDEGASALGWEAVRAFEAEHSVMLPEPYRTFVAEVSDGSFQGPPEYGLVGLAESAKGQDLGRPFPLAEPWVWEDKDGGHEDPDAVVEQVVHQGSLNLGTDGCGMDWHLVVSGPHRGHIWHVTDVGALAFGAEFGHTTAAPGFAGWVRHWAAGKEWFDAESAE</sequence>
<protein>
    <submittedName>
        <fullName evidence="1">SMI1/KNR4 family protein</fullName>
    </submittedName>
</protein>
<gene>
    <name evidence="1" type="ORF">RQC66_27545</name>
</gene>
<dbReference type="InterPro" id="IPR037883">
    <property type="entry name" value="Knr4/Smi1-like_sf"/>
</dbReference>
<evidence type="ECO:0000313" key="2">
    <source>
        <dbReference type="Proteomes" id="UP001257948"/>
    </source>
</evidence>
<keyword evidence="2" id="KW-1185">Reference proteome</keyword>
<organism evidence="1 2">
    <name type="scientific">Streptomyces justiciae</name>
    <dbReference type="NCBI Taxonomy" id="2780140"/>
    <lineage>
        <taxon>Bacteria</taxon>
        <taxon>Bacillati</taxon>
        <taxon>Actinomycetota</taxon>
        <taxon>Actinomycetes</taxon>
        <taxon>Kitasatosporales</taxon>
        <taxon>Streptomycetaceae</taxon>
        <taxon>Streptomyces</taxon>
    </lineage>
</organism>
<dbReference type="RefSeq" id="WP_314204154.1">
    <property type="nucleotide sequence ID" value="NZ_JAVTLL010000019.1"/>
</dbReference>
<evidence type="ECO:0000313" key="1">
    <source>
        <dbReference type="EMBL" id="MDT7844478.1"/>
    </source>
</evidence>
<accession>A0ABU3LZD5</accession>